<protein>
    <submittedName>
        <fullName evidence="7">Sigma-70 family RNA polymerase sigma factor</fullName>
    </submittedName>
</protein>
<dbReference type="GO" id="GO:0016987">
    <property type="term" value="F:sigma factor activity"/>
    <property type="evidence" value="ECO:0007669"/>
    <property type="project" value="UniProtKB-KW"/>
</dbReference>
<dbReference type="InterPro" id="IPR039425">
    <property type="entry name" value="RNA_pol_sigma-70-like"/>
</dbReference>
<dbReference type="Gene3D" id="1.10.1740.10">
    <property type="match status" value="1"/>
</dbReference>
<dbReference type="Proteomes" id="UP000460561">
    <property type="component" value="Unassembled WGS sequence"/>
</dbReference>
<evidence type="ECO:0000256" key="1">
    <source>
        <dbReference type="ARBA" id="ARBA00010641"/>
    </source>
</evidence>
<dbReference type="GO" id="GO:0003677">
    <property type="term" value="F:DNA binding"/>
    <property type="evidence" value="ECO:0007669"/>
    <property type="project" value="InterPro"/>
</dbReference>
<evidence type="ECO:0000256" key="3">
    <source>
        <dbReference type="ARBA" id="ARBA00023082"/>
    </source>
</evidence>
<dbReference type="AlphaFoldDB" id="A0A845AE96"/>
<dbReference type="NCBIfam" id="TIGR02937">
    <property type="entry name" value="sigma70-ECF"/>
    <property type="match status" value="1"/>
</dbReference>
<accession>A0A845AE96</accession>
<reference evidence="7 8" key="1">
    <citation type="submission" date="2019-12" db="EMBL/GenBank/DDBJ databases">
        <title>Genomic-based taxomic classification of the family Erythrobacteraceae.</title>
        <authorList>
            <person name="Xu L."/>
        </authorList>
    </citation>
    <scope>NUCLEOTIDE SEQUENCE [LARGE SCALE GENOMIC DNA]</scope>
    <source>
        <strain evidence="7 8">DSM 18604</strain>
    </source>
</reference>
<keyword evidence="4" id="KW-0804">Transcription</keyword>
<sequence length="174" mass="19822">MPITTKAKSPGELEDWPAIREAIRRYVRTRTGRADMADDIAQDVLLRLIALRETQAIGSIFALAFRIADNLMVDTNRREIRQSGDLDEDWPCDAPSLDRVLDSRRAVEVLSSCLRRMPPLRREVIIRRRLRQESCRAIGNDLSMSSKAVEKHITRGLVDLRQAFERAGIEPVGE</sequence>
<evidence type="ECO:0000259" key="6">
    <source>
        <dbReference type="Pfam" id="PF08281"/>
    </source>
</evidence>
<dbReference type="RefSeq" id="WP_160740333.1">
    <property type="nucleotide sequence ID" value="NZ_WTYQ01000006.1"/>
</dbReference>
<organism evidence="7 8">
    <name type="scientific">Altericroceibacterium indicum</name>
    <dbReference type="NCBI Taxonomy" id="374177"/>
    <lineage>
        <taxon>Bacteria</taxon>
        <taxon>Pseudomonadati</taxon>
        <taxon>Pseudomonadota</taxon>
        <taxon>Alphaproteobacteria</taxon>
        <taxon>Sphingomonadales</taxon>
        <taxon>Erythrobacteraceae</taxon>
        <taxon>Altericroceibacterium</taxon>
    </lineage>
</organism>
<dbReference type="InterPro" id="IPR013249">
    <property type="entry name" value="RNA_pol_sigma70_r4_t2"/>
</dbReference>
<evidence type="ECO:0000256" key="2">
    <source>
        <dbReference type="ARBA" id="ARBA00023015"/>
    </source>
</evidence>
<dbReference type="InterPro" id="IPR014284">
    <property type="entry name" value="RNA_pol_sigma-70_dom"/>
</dbReference>
<feature type="domain" description="RNA polymerase sigma factor 70 region 4 type 2" evidence="6">
    <location>
        <begin position="110"/>
        <end position="159"/>
    </location>
</feature>
<dbReference type="Gene3D" id="1.10.10.10">
    <property type="entry name" value="Winged helix-like DNA-binding domain superfamily/Winged helix DNA-binding domain"/>
    <property type="match status" value="1"/>
</dbReference>
<dbReference type="InterPro" id="IPR013324">
    <property type="entry name" value="RNA_pol_sigma_r3/r4-like"/>
</dbReference>
<evidence type="ECO:0000259" key="5">
    <source>
        <dbReference type="Pfam" id="PF04542"/>
    </source>
</evidence>
<dbReference type="OrthoDB" id="9784272at2"/>
<comment type="caution">
    <text evidence="7">The sequence shown here is derived from an EMBL/GenBank/DDBJ whole genome shotgun (WGS) entry which is preliminary data.</text>
</comment>
<dbReference type="InterPro" id="IPR036388">
    <property type="entry name" value="WH-like_DNA-bd_sf"/>
</dbReference>
<keyword evidence="3" id="KW-0731">Sigma factor</keyword>
<dbReference type="InterPro" id="IPR013325">
    <property type="entry name" value="RNA_pol_sigma_r2"/>
</dbReference>
<feature type="domain" description="RNA polymerase sigma-70 region 2" evidence="5">
    <location>
        <begin position="22"/>
        <end position="79"/>
    </location>
</feature>
<dbReference type="InterPro" id="IPR007627">
    <property type="entry name" value="RNA_pol_sigma70_r2"/>
</dbReference>
<evidence type="ECO:0000313" key="7">
    <source>
        <dbReference type="EMBL" id="MXP27125.1"/>
    </source>
</evidence>
<dbReference type="SUPFAM" id="SSF88946">
    <property type="entry name" value="Sigma2 domain of RNA polymerase sigma factors"/>
    <property type="match status" value="1"/>
</dbReference>
<keyword evidence="2" id="KW-0805">Transcription regulation</keyword>
<keyword evidence="8" id="KW-1185">Reference proteome</keyword>
<dbReference type="PANTHER" id="PTHR43133">
    <property type="entry name" value="RNA POLYMERASE ECF-TYPE SIGMA FACTO"/>
    <property type="match status" value="1"/>
</dbReference>
<evidence type="ECO:0000256" key="4">
    <source>
        <dbReference type="ARBA" id="ARBA00023163"/>
    </source>
</evidence>
<dbReference type="Pfam" id="PF08281">
    <property type="entry name" value="Sigma70_r4_2"/>
    <property type="match status" value="1"/>
</dbReference>
<comment type="similarity">
    <text evidence="1">Belongs to the sigma-70 factor family. ECF subfamily.</text>
</comment>
<gene>
    <name evidence="7" type="ORF">GRI39_13910</name>
</gene>
<dbReference type="SUPFAM" id="SSF88659">
    <property type="entry name" value="Sigma3 and sigma4 domains of RNA polymerase sigma factors"/>
    <property type="match status" value="1"/>
</dbReference>
<evidence type="ECO:0000313" key="8">
    <source>
        <dbReference type="Proteomes" id="UP000460561"/>
    </source>
</evidence>
<dbReference type="EMBL" id="WTYQ01000006">
    <property type="protein sequence ID" value="MXP27125.1"/>
    <property type="molecule type" value="Genomic_DNA"/>
</dbReference>
<proteinExistence type="inferred from homology"/>
<dbReference type="PANTHER" id="PTHR43133:SF63">
    <property type="entry name" value="RNA POLYMERASE SIGMA FACTOR FECI-RELATED"/>
    <property type="match status" value="1"/>
</dbReference>
<dbReference type="Pfam" id="PF04542">
    <property type="entry name" value="Sigma70_r2"/>
    <property type="match status" value="1"/>
</dbReference>
<dbReference type="GO" id="GO:0006352">
    <property type="term" value="P:DNA-templated transcription initiation"/>
    <property type="evidence" value="ECO:0007669"/>
    <property type="project" value="InterPro"/>
</dbReference>
<name>A0A845AE96_9SPHN</name>